<dbReference type="GO" id="GO:0043138">
    <property type="term" value="F:3'-5' DNA helicase activity"/>
    <property type="evidence" value="ECO:0007669"/>
    <property type="project" value="UniProtKB-EC"/>
</dbReference>
<keyword evidence="3" id="KW-0413">Isomerase</keyword>
<keyword evidence="2" id="KW-0238">DNA-binding</keyword>
<organism evidence="6 7">
    <name type="scientific">Paramuricea clavata</name>
    <name type="common">Red gorgonian</name>
    <name type="synonym">Violescent sea-whip</name>
    <dbReference type="NCBI Taxonomy" id="317549"/>
    <lineage>
        <taxon>Eukaryota</taxon>
        <taxon>Metazoa</taxon>
        <taxon>Cnidaria</taxon>
        <taxon>Anthozoa</taxon>
        <taxon>Octocorallia</taxon>
        <taxon>Malacalcyonacea</taxon>
        <taxon>Plexauridae</taxon>
        <taxon>Paramuricea</taxon>
    </lineage>
</organism>
<dbReference type="GO" id="GO:0005737">
    <property type="term" value="C:cytoplasm"/>
    <property type="evidence" value="ECO:0007669"/>
    <property type="project" value="TreeGrafter"/>
</dbReference>
<dbReference type="PANTHER" id="PTHR13710">
    <property type="entry name" value="DNA HELICASE RECQ FAMILY MEMBER"/>
    <property type="match status" value="1"/>
</dbReference>
<keyword evidence="7" id="KW-1185">Reference proteome</keyword>
<evidence type="ECO:0000256" key="1">
    <source>
        <dbReference type="ARBA" id="ARBA00005446"/>
    </source>
</evidence>
<comment type="similarity">
    <text evidence="1">Belongs to the helicase family. RecQ subfamily.</text>
</comment>
<dbReference type="EC" id="5.6.2.4" evidence="5"/>
<accession>A0A6S7GDJ2</accession>
<evidence type="ECO:0000256" key="3">
    <source>
        <dbReference type="ARBA" id="ARBA00023235"/>
    </source>
</evidence>
<evidence type="ECO:0000256" key="4">
    <source>
        <dbReference type="ARBA" id="ARBA00034617"/>
    </source>
</evidence>
<dbReference type="AlphaFoldDB" id="A0A6S7GDJ2"/>
<evidence type="ECO:0000256" key="2">
    <source>
        <dbReference type="ARBA" id="ARBA00023125"/>
    </source>
</evidence>
<evidence type="ECO:0000256" key="5">
    <source>
        <dbReference type="ARBA" id="ARBA00034808"/>
    </source>
</evidence>
<dbReference type="OrthoDB" id="3260945at2759"/>
<sequence length="255" mass="28544">MYHAGTPDQVKKHVIENLSKETGHIRVLISTIAFGMGVDCKSVRAVKELGKLRPGRDGKPNSCIIMYNGLLSSHCTTQMKRFIMNENPICLRQTIFSDFGVKCAQFDILHECCDFCAEICVCGSNECSKVPKISHDEEEVVSDTSCDSAFTRSVTSEQKNVVTNVEIWRNQHAVGVLSVIAQVFGDTEVDTGLSTFIEDEMDFEMEWEEVTDDPSFQSMMDSQDWGYCETDSSMESNAPIDNSGFFENFAMTDNE</sequence>
<dbReference type="GO" id="GO:0000724">
    <property type="term" value="P:double-strand break repair via homologous recombination"/>
    <property type="evidence" value="ECO:0007669"/>
    <property type="project" value="TreeGrafter"/>
</dbReference>
<dbReference type="Gene3D" id="3.40.50.300">
    <property type="entry name" value="P-loop containing nucleotide triphosphate hydrolases"/>
    <property type="match status" value="1"/>
</dbReference>
<comment type="caution">
    <text evidence="6">The sequence shown here is derived from an EMBL/GenBank/DDBJ whole genome shotgun (WGS) entry which is preliminary data.</text>
</comment>
<evidence type="ECO:0000313" key="6">
    <source>
        <dbReference type="EMBL" id="CAB3983311.1"/>
    </source>
</evidence>
<dbReference type="EMBL" id="CACRXK020000599">
    <property type="protein sequence ID" value="CAB3983311.1"/>
    <property type="molecule type" value="Genomic_DNA"/>
</dbReference>
<dbReference type="SUPFAM" id="SSF52540">
    <property type="entry name" value="P-loop containing nucleoside triphosphate hydrolases"/>
    <property type="match status" value="1"/>
</dbReference>
<gene>
    <name evidence="6" type="ORF">PACLA_8A063227</name>
</gene>
<evidence type="ECO:0000313" key="7">
    <source>
        <dbReference type="Proteomes" id="UP001152795"/>
    </source>
</evidence>
<dbReference type="PANTHER" id="PTHR13710:SF105">
    <property type="entry name" value="ATP-DEPENDENT DNA HELICASE Q1"/>
    <property type="match status" value="1"/>
</dbReference>
<dbReference type="GO" id="GO:0005694">
    <property type="term" value="C:chromosome"/>
    <property type="evidence" value="ECO:0007669"/>
    <property type="project" value="TreeGrafter"/>
</dbReference>
<dbReference type="Proteomes" id="UP001152795">
    <property type="component" value="Unassembled WGS sequence"/>
</dbReference>
<dbReference type="GO" id="GO:0003677">
    <property type="term" value="F:DNA binding"/>
    <property type="evidence" value="ECO:0007669"/>
    <property type="project" value="UniProtKB-KW"/>
</dbReference>
<name>A0A6S7GDJ2_PARCT</name>
<proteinExistence type="inferred from homology"/>
<reference evidence="6" key="1">
    <citation type="submission" date="2020-04" db="EMBL/GenBank/DDBJ databases">
        <authorList>
            <person name="Alioto T."/>
            <person name="Alioto T."/>
            <person name="Gomez Garrido J."/>
        </authorList>
    </citation>
    <scope>NUCLEOTIDE SEQUENCE</scope>
    <source>
        <strain evidence="6">A484AB</strain>
    </source>
</reference>
<dbReference type="GO" id="GO:0009378">
    <property type="term" value="F:four-way junction helicase activity"/>
    <property type="evidence" value="ECO:0007669"/>
    <property type="project" value="TreeGrafter"/>
</dbReference>
<dbReference type="InterPro" id="IPR027417">
    <property type="entry name" value="P-loop_NTPase"/>
</dbReference>
<comment type="catalytic activity">
    <reaction evidence="4">
        <text>Couples ATP hydrolysis with the unwinding of duplex DNA by translocating in the 3'-5' direction.</text>
        <dbReference type="EC" id="5.6.2.4"/>
    </reaction>
</comment>
<protein>
    <recommendedName>
        <fullName evidence="5">DNA 3'-5' helicase</fullName>
        <ecNumber evidence="5">5.6.2.4</ecNumber>
    </recommendedName>
</protein>